<dbReference type="Proteomes" id="UP000031532">
    <property type="component" value="Unassembled WGS sequence"/>
</dbReference>
<dbReference type="OrthoDB" id="423667at2"/>
<protein>
    <submittedName>
        <fullName evidence="1">Uncharacterized protein</fullName>
    </submittedName>
</protein>
<evidence type="ECO:0000313" key="2">
    <source>
        <dbReference type="Proteomes" id="UP000031532"/>
    </source>
</evidence>
<evidence type="ECO:0000313" key="1">
    <source>
        <dbReference type="EMBL" id="NHC33142.1"/>
    </source>
</evidence>
<proteinExistence type="predicted"/>
<keyword evidence="2" id="KW-1185">Reference proteome</keyword>
<dbReference type="AlphaFoldDB" id="A0A9X5E059"/>
<gene>
    <name evidence="1" type="ORF">QH73_0000430</name>
</gene>
<name>A0A9X5E059_9CYAN</name>
<accession>A0A9X5E059</accession>
<comment type="caution">
    <text evidence="1">The sequence shown here is derived from an EMBL/GenBank/DDBJ whole genome shotgun (WGS) entry which is preliminary data.</text>
</comment>
<reference evidence="1 2" key="1">
    <citation type="journal article" date="2015" name="Genome Announc.">
        <title>Draft Genome Sequence of the Terrestrial Cyanobacterium Scytonema millei VB511283, Isolated from Eastern India.</title>
        <authorList>
            <person name="Sen D."/>
            <person name="Chandrababunaidu M.M."/>
            <person name="Singh D."/>
            <person name="Sanghi N."/>
            <person name="Ghorai A."/>
            <person name="Mishra G.P."/>
            <person name="Madduluri M."/>
            <person name="Adhikary S.P."/>
            <person name="Tripathy S."/>
        </authorList>
    </citation>
    <scope>NUCLEOTIDE SEQUENCE [LARGE SCALE GENOMIC DNA]</scope>
    <source>
        <strain evidence="1 2">VB511283</strain>
    </source>
</reference>
<dbReference type="EMBL" id="JTJC03000001">
    <property type="protein sequence ID" value="NHC33142.1"/>
    <property type="molecule type" value="Genomic_DNA"/>
</dbReference>
<organism evidence="1 2">
    <name type="scientific">Scytonema millei VB511283</name>
    <dbReference type="NCBI Taxonomy" id="1245923"/>
    <lineage>
        <taxon>Bacteria</taxon>
        <taxon>Bacillati</taxon>
        <taxon>Cyanobacteriota</taxon>
        <taxon>Cyanophyceae</taxon>
        <taxon>Nostocales</taxon>
        <taxon>Scytonemataceae</taxon>
        <taxon>Scytonema</taxon>
    </lineage>
</organism>
<sequence length="139" mass="16127">MIATENVSAKYIHPLARFVTKDAIAFCLNLQPEQIYKIDCWRYVIHVVGKGVSTFVSYADLPPILGVEPPTNKDFWRWRKRFAKQNKQAPQFWQEFYQQKLQQAASQDELDSWEQIIGTIEPILPPDALAALRTVISYQ</sequence>